<gene>
    <name evidence="1" type="ORF">DPMN_124059</name>
</gene>
<sequence length="74" mass="8573">MRRFNIDKGLVQVIQELYRKTTSAVLPNGQQGDFVRTLVDAVRDLCSLPSCSRMVPVPLRSKLEMLWRRKGWPD</sequence>
<dbReference type="EMBL" id="JAIWYP010000005">
    <property type="protein sequence ID" value="KAH3822285.1"/>
    <property type="molecule type" value="Genomic_DNA"/>
</dbReference>
<protein>
    <submittedName>
        <fullName evidence="1">Uncharacterized protein</fullName>
    </submittedName>
</protein>
<keyword evidence="2" id="KW-1185">Reference proteome</keyword>
<evidence type="ECO:0000313" key="2">
    <source>
        <dbReference type="Proteomes" id="UP000828390"/>
    </source>
</evidence>
<proteinExistence type="predicted"/>
<dbReference type="Proteomes" id="UP000828390">
    <property type="component" value="Unassembled WGS sequence"/>
</dbReference>
<accession>A0A9D4GVF8</accession>
<reference evidence="1" key="2">
    <citation type="submission" date="2020-11" db="EMBL/GenBank/DDBJ databases">
        <authorList>
            <person name="McCartney M.A."/>
            <person name="Auch B."/>
            <person name="Kono T."/>
            <person name="Mallez S."/>
            <person name="Becker A."/>
            <person name="Gohl D.M."/>
            <person name="Silverstein K.A.T."/>
            <person name="Koren S."/>
            <person name="Bechman K.B."/>
            <person name="Herman A."/>
            <person name="Abrahante J.E."/>
            <person name="Garbe J."/>
        </authorList>
    </citation>
    <scope>NUCLEOTIDE SEQUENCE</scope>
    <source>
        <strain evidence="1">Duluth1</strain>
        <tissue evidence="1">Whole animal</tissue>
    </source>
</reference>
<dbReference type="AlphaFoldDB" id="A0A9D4GVF8"/>
<reference evidence="1" key="1">
    <citation type="journal article" date="2019" name="bioRxiv">
        <title>The Genome of the Zebra Mussel, Dreissena polymorpha: A Resource for Invasive Species Research.</title>
        <authorList>
            <person name="McCartney M.A."/>
            <person name="Auch B."/>
            <person name="Kono T."/>
            <person name="Mallez S."/>
            <person name="Zhang Y."/>
            <person name="Obille A."/>
            <person name="Becker A."/>
            <person name="Abrahante J.E."/>
            <person name="Garbe J."/>
            <person name="Badalamenti J.P."/>
            <person name="Herman A."/>
            <person name="Mangelson H."/>
            <person name="Liachko I."/>
            <person name="Sullivan S."/>
            <person name="Sone E.D."/>
            <person name="Koren S."/>
            <person name="Silverstein K.A.T."/>
            <person name="Beckman K.B."/>
            <person name="Gohl D.M."/>
        </authorList>
    </citation>
    <scope>NUCLEOTIDE SEQUENCE</scope>
    <source>
        <strain evidence="1">Duluth1</strain>
        <tissue evidence="1">Whole animal</tissue>
    </source>
</reference>
<name>A0A9D4GVF8_DREPO</name>
<organism evidence="1 2">
    <name type="scientific">Dreissena polymorpha</name>
    <name type="common">Zebra mussel</name>
    <name type="synonym">Mytilus polymorpha</name>
    <dbReference type="NCBI Taxonomy" id="45954"/>
    <lineage>
        <taxon>Eukaryota</taxon>
        <taxon>Metazoa</taxon>
        <taxon>Spiralia</taxon>
        <taxon>Lophotrochozoa</taxon>
        <taxon>Mollusca</taxon>
        <taxon>Bivalvia</taxon>
        <taxon>Autobranchia</taxon>
        <taxon>Heteroconchia</taxon>
        <taxon>Euheterodonta</taxon>
        <taxon>Imparidentia</taxon>
        <taxon>Neoheterodontei</taxon>
        <taxon>Myida</taxon>
        <taxon>Dreissenoidea</taxon>
        <taxon>Dreissenidae</taxon>
        <taxon>Dreissena</taxon>
    </lineage>
</organism>
<evidence type="ECO:0000313" key="1">
    <source>
        <dbReference type="EMBL" id="KAH3822285.1"/>
    </source>
</evidence>
<comment type="caution">
    <text evidence="1">The sequence shown here is derived from an EMBL/GenBank/DDBJ whole genome shotgun (WGS) entry which is preliminary data.</text>
</comment>